<protein>
    <recommendedName>
        <fullName evidence="3 8">Pectate lyase</fullName>
        <ecNumber evidence="3 8">4.2.2.2</ecNumber>
    </recommendedName>
</protein>
<dbReference type="AlphaFoldDB" id="A0A2G5DKJ5"/>
<organism evidence="10 11">
    <name type="scientific">Aquilegia coerulea</name>
    <name type="common">Rocky mountain columbine</name>
    <dbReference type="NCBI Taxonomy" id="218851"/>
    <lineage>
        <taxon>Eukaryota</taxon>
        <taxon>Viridiplantae</taxon>
        <taxon>Streptophyta</taxon>
        <taxon>Embryophyta</taxon>
        <taxon>Tracheophyta</taxon>
        <taxon>Spermatophyta</taxon>
        <taxon>Magnoliopsida</taxon>
        <taxon>Ranunculales</taxon>
        <taxon>Ranunculaceae</taxon>
        <taxon>Thalictroideae</taxon>
        <taxon>Aquilegia</taxon>
    </lineage>
</organism>
<keyword evidence="11" id="KW-1185">Reference proteome</keyword>
<feature type="chain" id="PRO_5013430567" description="Pectate lyase" evidence="8">
    <location>
        <begin position="28"/>
        <end position="371"/>
    </location>
</feature>
<evidence type="ECO:0000256" key="2">
    <source>
        <dbReference type="ARBA" id="ARBA00005220"/>
    </source>
</evidence>
<comment type="cofactor">
    <cofactor evidence="8">
        <name>Ca(2+)</name>
        <dbReference type="ChEBI" id="CHEBI:29108"/>
    </cofactor>
    <text evidence="8">Binds 1 Ca(2+) ion. Required for its activity.</text>
</comment>
<dbReference type="InterPro" id="IPR045032">
    <property type="entry name" value="PEL"/>
</dbReference>
<feature type="domain" description="Pectate lyase" evidence="9">
    <location>
        <begin position="114"/>
        <end position="298"/>
    </location>
</feature>
<evidence type="ECO:0000256" key="7">
    <source>
        <dbReference type="ARBA" id="ARBA00023239"/>
    </source>
</evidence>
<evidence type="ECO:0000256" key="5">
    <source>
        <dbReference type="ARBA" id="ARBA00022729"/>
    </source>
</evidence>
<keyword evidence="6 8" id="KW-0106">Calcium</keyword>
<dbReference type="OrthoDB" id="1637350at2759"/>
<sequence>MASSLSRILRIIVLSVLLFALATPSLARKPRRIRTSLNTIDRCWRRNRNWSTNRQHLATCSVGFAGKMTNNIGKSLIHYTVTDPSDDPMNPRFGTLRYGATKLGGKVWITFQRDMHIKLQRKLMVTSFTTIDGRGANVHIADGAGFLLNQVHNVIIHGLHFHHLRALAPGSTDGDAIRLVGSSKVWIDHNTLNGGQDGLLDVTVGSTDITISNNWFKDHDKIMLLGHDDGFAQDRNMRVTIVFNRFGPNCNQRMPRIRHGYAHIANNFYQGWGDYAIGGTMNPTVRSEANLFIAPKTANKEVTWKPGNSKSWNWRSVNDMFINGAHFSQTGKGPAWPHYNRQQRFRVSRARAVRSLTVSAGALRCSNRSRC</sequence>
<keyword evidence="4 8" id="KW-0479">Metal-binding</keyword>
<gene>
    <name evidence="10" type="ORF">AQUCO_01800074v1</name>
</gene>
<dbReference type="PANTHER" id="PTHR31683:SF74">
    <property type="entry name" value="PECTATE LYASE"/>
    <property type="match status" value="1"/>
</dbReference>
<comment type="similarity">
    <text evidence="8">Belongs to the polysaccharide lyase 1 family.</text>
</comment>
<dbReference type="GO" id="GO:0045490">
    <property type="term" value="P:pectin catabolic process"/>
    <property type="evidence" value="ECO:0007669"/>
    <property type="project" value="UniProtKB-UniPathway"/>
</dbReference>
<dbReference type="Gene3D" id="2.160.20.10">
    <property type="entry name" value="Single-stranded right-handed beta-helix, Pectin lyase-like"/>
    <property type="match status" value="1"/>
</dbReference>
<proteinExistence type="inferred from homology"/>
<dbReference type="SUPFAM" id="SSF51126">
    <property type="entry name" value="Pectin lyase-like"/>
    <property type="match status" value="1"/>
</dbReference>
<evidence type="ECO:0000313" key="10">
    <source>
        <dbReference type="EMBL" id="PIA43767.1"/>
    </source>
</evidence>
<dbReference type="InterPro" id="IPR018082">
    <property type="entry name" value="AmbAllergen"/>
</dbReference>
<dbReference type="InterPro" id="IPR011050">
    <property type="entry name" value="Pectin_lyase_fold/virulence"/>
</dbReference>
<dbReference type="InParanoid" id="A0A2G5DKJ5"/>
<dbReference type="PANTHER" id="PTHR31683">
    <property type="entry name" value="PECTATE LYASE 18-RELATED"/>
    <property type="match status" value="1"/>
</dbReference>
<dbReference type="InterPro" id="IPR002022">
    <property type="entry name" value="Pec_lyase"/>
</dbReference>
<dbReference type="GO" id="GO:0046872">
    <property type="term" value="F:metal ion binding"/>
    <property type="evidence" value="ECO:0007669"/>
    <property type="project" value="UniProtKB-KW"/>
</dbReference>
<dbReference type="Proteomes" id="UP000230069">
    <property type="component" value="Unassembled WGS sequence"/>
</dbReference>
<dbReference type="FunCoup" id="A0A2G5DKJ5">
    <property type="interactions" value="57"/>
</dbReference>
<evidence type="ECO:0000256" key="3">
    <source>
        <dbReference type="ARBA" id="ARBA00012272"/>
    </source>
</evidence>
<dbReference type="EMBL" id="KZ305035">
    <property type="protein sequence ID" value="PIA43767.1"/>
    <property type="molecule type" value="Genomic_DNA"/>
</dbReference>
<dbReference type="PRINTS" id="PR00807">
    <property type="entry name" value="AMBALLERGEN"/>
</dbReference>
<evidence type="ECO:0000259" key="9">
    <source>
        <dbReference type="SMART" id="SM00656"/>
    </source>
</evidence>
<feature type="signal peptide" evidence="8">
    <location>
        <begin position="1"/>
        <end position="27"/>
    </location>
</feature>
<evidence type="ECO:0000256" key="8">
    <source>
        <dbReference type="RuleBase" id="RU361123"/>
    </source>
</evidence>
<accession>A0A2G5DKJ5</accession>
<comment type="catalytic activity">
    <reaction evidence="1 8">
        <text>Eliminative cleavage of (1-&gt;4)-alpha-D-galacturonan to give oligosaccharides with 4-deoxy-alpha-D-galact-4-enuronosyl groups at their non-reducing ends.</text>
        <dbReference type="EC" id="4.2.2.2"/>
    </reaction>
</comment>
<keyword evidence="7 8" id="KW-0456">Lyase</keyword>
<comment type="pathway">
    <text evidence="2 8">Glycan metabolism; pectin degradation; 2-dehydro-3-deoxy-D-gluconate from pectin: step 2/5.</text>
</comment>
<dbReference type="STRING" id="218851.A0A2G5DKJ5"/>
<dbReference type="InterPro" id="IPR012334">
    <property type="entry name" value="Pectin_lyas_fold"/>
</dbReference>
<reference evidence="10 11" key="1">
    <citation type="submission" date="2017-09" db="EMBL/GenBank/DDBJ databases">
        <title>WGS assembly of Aquilegia coerulea Goldsmith.</title>
        <authorList>
            <person name="Hodges S."/>
            <person name="Kramer E."/>
            <person name="Nordborg M."/>
            <person name="Tomkins J."/>
            <person name="Borevitz J."/>
            <person name="Derieg N."/>
            <person name="Yan J."/>
            <person name="Mihaltcheva S."/>
            <person name="Hayes R.D."/>
            <person name="Rokhsar D."/>
        </authorList>
    </citation>
    <scope>NUCLEOTIDE SEQUENCE [LARGE SCALE GENOMIC DNA]</scope>
    <source>
        <strain evidence="11">cv. Goldsmith</strain>
    </source>
</reference>
<evidence type="ECO:0000256" key="6">
    <source>
        <dbReference type="ARBA" id="ARBA00022837"/>
    </source>
</evidence>
<dbReference type="GO" id="GO:0030570">
    <property type="term" value="F:pectate lyase activity"/>
    <property type="evidence" value="ECO:0007669"/>
    <property type="project" value="UniProtKB-EC"/>
</dbReference>
<dbReference type="Pfam" id="PF00544">
    <property type="entry name" value="Pectate_lyase_4"/>
    <property type="match status" value="1"/>
</dbReference>
<evidence type="ECO:0000256" key="1">
    <source>
        <dbReference type="ARBA" id="ARBA00000695"/>
    </source>
</evidence>
<evidence type="ECO:0000256" key="4">
    <source>
        <dbReference type="ARBA" id="ARBA00022723"/>
    </source>
</evidence>
<keyword evidence="5 8" id="KW-0732">Signal</keyword>
<dbReference type="UniPathway" id="UPA00545">
    <property type="reaction ID" value="UER00824"/>
</dbReference>
<dbReference type="SMART" id="SM00656">
    <property type="entry name" value="Amb_all"/>
    <property type="match status" value="1"/>
</dbReference>
<evidence type="ECO:0000313" key="11">
    <source>
        <dbReference type="Proteomes" id="UP000230069"/>
    </source>
</evidence>
<name>A0A2G5DKJ5_AQUCA</name>
<dbReference type="EC" id="4.2.2.2" evidence="3 8"/>